<organism evidence="2 3">
    <name type="scientific">Candidatus Berkelbacteria bacterium RBG_13_40_8</name>
    <dbReference type="NCBI Taxonomy" id="1797467"/>
    <lineage>
        <taxon>Bacteria</taxon>
        <taxon>Candidatus Berkelbacteria</taxon>
    </lineage>
</organism>
<dbReference type="Proteomes" id="UP000178764">
    <property type="component" value="Unassembled WGS sequence"/>
</dbReference>
<keyword evidence="1" id="KW-0472">Membrane</keyword>
<gene>
    <name evidence="2" type="ORF">A2V71_03980</name>
</gene>
<keyword evidence="1" id="KW-1133">Transmembrane helix</keyword>
<name>A0A1F5DLI2_9BACT</name>
<dbReference type="Pfam" id="PF18895">
    <property type="entry name" value="T4SS_pilin"/>
    <property type="match status" value="1"/>
</dbReference>
<proteinExistence type="predicted"/>
<reference evidence="2 3" key="1">
    <citation type="journal article" date="2016" name="Nat. Commun.">
        <title>Thousands of microbial genomes shed light on interconnected biogeochemical processes in an aquifer system.</title>
        <authorList>
            <person name="Anantharaman K."/>
            <person name="Brown C.T."/>
            <person name="Hug L.A."/>
            <person name="Sharon I."/>
            <person name="Castelle C.J."/>
            <person name="Probst A.J."/>
            <person name="Thomas B.C."/>
            <person name="Singh A."/>
            <person name="Wilkins M.J."/>
            <person name="Karaoz U."/>
            <person name="Brodie E.L."/>
            <person name="Williams K.H."/>
            <person name="Hubbard S.S."/>
            <person name="Banfield J.F."/>
        </authorList>
    </citation>
    <scope>NUCLEOTIDE SEQUENCE [LARGE SCALE GENOMIC DNA]</scope>
</reference>
<dbReference type="AlphaFoldDB" id="A0A1F5DLI2"/>
<feature type="transmembrane region" description="Helical" evidence="1">
    <location>
        <begin position="69"/>
        <end position="90"/>
    </location>
</feature>
<dbReference type="InterPro" id="IPR043993">
    <property type="entry name" value="T4SS_pilin"/>
</dbReference>
<evidence type="ECO:0000256" key="1">
    <source>
        <dbReference type="SAM" id="Phobius"/>
    </source>
</evidence>
<evidence type="ECO:0008006" key="4">
    <source>
        <dbReference type="Google" id="ProtNLM"/>
    </source>
</evidence>
<evidence type="ECO:0000313" key="2">
    <source>
        <dbReference type="EMBL" id="OGD56037.1"/>
    </source>
</evidence>
<sequence length="99" mass="10653">MIFIDPILIGRAFAATESELQNSKNVGEFVTILFKWGVPVATSLAVVVMIYAGYLYMTSQGNPDMVKSAKDYIIGALVGLALIILAGVILKNVIGVNYQ</sequence>
<keyword evidence="1" id="KW-0812">Transmembrane</keyword>
<feature type="transmembrane region" description="Helical" evidence="1">
    <location>
        <begin position="36"/>
        <end position="57"/>
    </location>
</feature>
<accession>A0A1F5DLI2</accession>
<evidence type="ECO:0000313" key="3">
    <source>
        <dbReference type="Proteomes" id="UP000178764"/>
    </source>
</evidence>
<dbReference type="EMBL" id="MEZT01000031">
    <property type="protein sequence ID" value="OGD56037.1"/>
    <property type="molecule type" value="Genomic_DNA"/>
</dbReference>
<comment type="caution">
    <text evidence="2">The sequence shown here is derived from an EMBL/GenBank/DDBJ whole genome shotgun (WGS) entry which is preliminary data.</text>
</comment>
<protein>
    <recommendedName>
        <fullName evidence="4">Conjugal transfer protein TrbC</fullName>
    </recommendedName>
</protein>